<dbReference type="AlphaFoldDB" id="A0A4R0RC05"/>
<keyword evidence="2" id="KW-1185">Reference proteome</keyword>
<sequence>MSTIAAIPPEILSIILELSCTDRAHAVASERPLGFTLGLVCKSFRRATQSCGLDIRYAYVCTVEKMRLFLALLEKRSWYARRVWSLMLAESEMIVQNIIANTALDLVAQILALIDSSSLRVLGIFTAFPYYAGAGTAPATLILPTRFPSLTDLFISGTYIDNPESSNLSPFLPNLTRAQILRMTVPPEHLPEDLARLAPNIVRLKLGIQANAISATHLAVPLGEYRVAMMERENRLDAIEAGEDYQALPPPSRIHTFPPNLRQLVVEFEPCYLPYHIKEGEASIKTMIESMDRGASMFERLRPSDYESDDEDEMDDEEDSWEHLVYGKMHSHRSTEVLVEEEQEKLRNLVQNWEWSTAGLRLLVNWRK</sequence>
<evidence type="ECO:0000313" key="1">
    <source>
        <dbReference type="EMBL" id="TCD64466.1"/>
    </source>
</evidence>
<comment type="caution">
    <text evidence="1">The sequence shown here is derived from an EMBL/GenBank/DDBJ whole genome shotgun (WGS) entry which is preliminary data.</text>
</comment>
<evidence type="ECO:0000313" key="2">
    <source>
        <dbReference type="Proteomes" id="UP000292702"/>
    </source>
</evidence>
<organism evidence="1 2">
    <name type="scientific">Steccherinum ochraceum</name>
    <dbReference type="NCBI Taxonomy" id="92696"/>
    <lineage>
        <taxon>Eukaryota</taxon>
        <taxon>Fungi</taxon>
        <taxon>Dikarya</taxon>
        <taxon>Basidiomycota</taxon>
        <taxon>Agaricomycotina</taxon>
        <taxon>Agaricomycetes</taxon>
        <taxon>Polyporales</taxon>
        <taxon>Steccherinaceae</taxon>
        <taxon>Steccherinum</taxon>
    </lineage>
</organism>
<protein>
    <submittedName>
        <fullName evidence="1">Uncharacterized protein</fullName>
    </submittedName>
</protein>
<reference evidence="1 2" key="1">
    <citation type="submission" date="2018-11" db="EMBL/GenBank/DDBJ databases">
        <title>Genome assembly of Steccherinum ochraceum LE-BIN_3174, the white-rot fungus of the Steccherinaceae family (The Residual Polyporoid clade, Polyporales, Basidiomycota).</title>
        <authorList>
            <person name="Fedorova T.V."/>
            <person name="Glazunova O.A."/>
            <person name="Landesman E.O."/>
            <person name="Moiseenko K.V."/>
            <person name="Psurtseva N.V."/>
            <person name="Savinova O.S."/>
            <person name="Shakhova N.V."/>
            <person name="Tyazhelova T.V."/>
            <person name="Vasina D.V."/>
        </authorList>
    </citation>
    <scope>NUCLEOTIDE SEQUENCE [LARGE SCALE GENOMIC DNA]</scope>
    <source>
        <strain evidence="1 2">LE-BIN_3174</strain>
    </source>
</reference>
<name>A0A4R0RC05_9APHY</name>
<accession>A0A4R0RC05</accession>
<dbReference type="EMBL" id="RWJN01000235">
    <property type="protein sequence ID" value="TCD64466.1"/>
    <property type="molecule type" value="Genomic_DNA"/>
</dbReference>
<proteinExistence type="predicted"/>
<gene>
    <name evidence="1" type="ORF">EIP91_004070</name>
</gene>
<dbReference type="Proteomes" id="UP000292702">
    <property type="component" value="Unassembled WGS sequence"/>
</dbReference>